<gene>
    <name evidence="2" type="ORF">C7960_1522</name>
    <name evidence="1" type="ORF">SAMN06295989_103116</name>
</gene>
<sequence length="278" mass="30717">MPVLLIYLIYKIYPGGRTLADPQPIRISVLYSGEFGKKVLGNLINSDQFCTSCGEACDHCRQGRKSYSGFLTEIHELPADLPEFVEEPEEYLPADLKPCDLFLAMDLHPDLFAGLPTVAKKAHAKGVIAPVENPKHAPAGLVRQVAEKLQKEGIEYAFPKPFCSLEKTGQHVIDRFVEIGFGKPKIEIILDNEEITTARVIRDAPCGCTWFVARKLVYTEAADFKETVSSAHHAYPCTASMDNDPEIGDTILHKAGYIVRESVGSALDNAQKENTNAR</sequence>
<dbReference type="InterPro" id="IPR003745">
    <property type="entry name" value="DUF166"/>
</dbReference>
<organism evidence="1 3">
    <name type="scientific">Methanohalophilus euhalobius</name>
    <dbReference type="NCBI Taxonomy" id="51203"/>
    <lineage>
        <taxon>Archaea</taxon>
        <taxon>Methanobacteriati</taxon>
        <taxon>Methanobacteriota</taxon>
        <taxon>Stenosarchaea group</taxon>
        <taxon>Methanomicrobia</taxon>
        <taxon>Methanosarcinales</taxon>
        <taxon>Methanosarcinaceae</taxon>
        <taxon>Methanohalophilus</taxon>
    </lineage>
</organism>
<keyword evidence="3" id="KW-1185">Reference proteome</keyword>
<dbReference type="Proteomes" id="UP000217726">
    <property type="component" value="Unassembled WGS sequence"/>
</dbReference>
<proteinExistence type="predicted"/>
<dbReference type="EMBL" id="OBDR01000003">
    <property type="protein sequence ID" value="SNY06411.1"/>
    <property type="molecule type" value="Genomic_DNA"/>
</dbReference>
<evidence type="ECO:0000313" key="2">
    <source>
        <dbReference type="EMBL" id="TCL12285.1"/>
    </source>
</evidence>
<accession>A0A285F876</accession>
<reference evidence="1" key="2">
    <citation type="submission" date="2017-09" db="EMBL/GenBank/DDBJ databases">
        <authorList>
            <person name="Ehlers B."/>
            <person name="Leendertz F.H."/>
        </authorList>
    </citation>
    <scope>NUCLEOTIDE SEQUENCE [LARGE SCALE GENOMIC DNA]</scope>
    <source>
        <strain evidence="1">WG-1MB</strain>
    </source>
</reference>
<reference evidence="3" key="1">
    <citation type="submission" date="2017-09" db="EMBL/GenBank/DDBJ databases">
        <authorList>
            <person name="Varghese N."/>
            <person name="Submissions S."/>
        </authorList>
    </citation>
    <scope>NUCLEOTIDE SEQUENCE [LARGE SCALE GENOMIC DNA]</scope>
    <source>
        <strain evidence="3">WG-1MB</strain>
    </source>
</reference>
<evidence type="ECO:0008006" key="5">
    <source>
        <dbReference type="Google" id="ProtNLM"/>
    </source>
</evidence>
<evidence type="ECO:0000313" key="3">
    <source>
        <dbReference type="Proteomes" id="UP000217726"/>
    </source>
</evidence>
<dbReference type="Proteomes" id="UP000295404">
    <property type="component" value="Unassembled WGS sequence"/>
</dbReference>
<evidence type="ECO:0000313" key="4">
    <source>
        <dbReference type="Proteomes" id="UP000295404"/>
    </source>
</evidence>
<name>A0A285F876_9EURY</name>
<dbReference type="EMBL" id="SMMS01000001">
    <property type="protein sequence ID" value="TCL12285.1"/>
    <property type="molecule type" value="Genomic_DNA"/>
</dbReference>
<dbReference type="AlphaFoldDB" id="A0A285F876"/>
<evidence type="ECO:0000313" key="1">
    <source>
        <dbReference type="EMBL" id="SNY06411.1"/>
    </source>
</evidence>
<protein>
    <recommendedName>
        <fullName evidence="5">Thymidylate synthase</fullName>
    </recommendedName>
</protein>
<reference evidence="2 4" key="3">
    <citation type="submission" date="2019-03" db="EMBL/GenBank/DDBJ databases">
        <title>Subsurface microbial communities from deep shales in Ohio and West Virginia, USA.</title>
        <authorList>
            <person name="Wrighton K."/>
        </authorList>
    </citation>
    <scope>NUCLEOTIDE SEQUENCE [LARGE SCALE GENOMIC DNA]</scope>
    <source>
        <strain evidence="2 4">WG1_MB</strain>
    </source>
</reference>
<dbReference type="RefSeq" id="WP_394328814.1">
    <property type="nucleotide sequence ID" value="NZ_OBDR01000003.1"/>
</dbReference>
<dbReference type="Pfam" id="PF02593">
    <property type="entry name" value="DUF166"/>
    <property type="match status" value="1"/>
</dbReference>